<organism evidence="2 3">
    <name type="scientific">Liparis tanakae</name>
    <name type="common">Tanaka's snailfish</name>
    <dbReference type="NCBI Taxonomy" id="230148"/>
    <lineage>
        <taxon>Eukaryota</taxon>
        <taxon>Metazoa</taxon>
        <taxon>Chordata</taxon>
        <taxon>Craniata</taxon>
        <taxon>Vertebrata</taxon>
        <taxon>Euteleostomi</taxon>
        <taxon>Actinopterygii</taxon>
        <taxon>Neopterygii</taxon>
        <taxon>Teleostei</taxon>
        <taxon>Neoteleostei</taxon>
        <taxon>Acanthomorphata</taxon>
        <taxon>Eupercaria</taxon>
        <taxon>Perciformes</taxon>
        <taxon>Cottioidei</taxon>
        <taxon>Cottales</taxon>
        <taxon>Liparidae</taxon>
        <taxon>Liparis</taxon>
    </lineage>
</organism>
<gene>
    <name evidence="2" type="ORF">EYF80_008323</name>
</gene>
<sequence length="190" mass="20460">MQKDYFGLFSAPLAEAEELVNGAASFSEKLVATGLQLPVALEQAGIRPPHVAFQSLQVRERTVTQREVCAALTPAVAAVADKLALGFTADIVESRLDEAALQVARIDRFSVKDPQAILYLVLKPCWYLSAASVNSRAWWKGPLSDSSQSREPGAPSSCPAADAAPPAPEVQQQQSQRPNAAPTHSRDRRL</sequence>
<accession>A0A4Z2IU86</accession>
<proteinExistence type="predicted"/>
<name>A0A4Z2IU86_9TELE</name>
<feature type="compositionally biased region" description="Low complexity" evidence="1">
    <location>
        <begin position="152"/>
        <end position="178"/>
    </location>
</feature>
<reference evidence="2 3" key="1">
    <citation type="submission" date="2019-03" db="EMBL/GenBank/DDBJ databases">
        <title>First draft genome of Liparis tanakae, snailfish: a comprehensive survey of snailfish specific genes.</title>
        <authorList>
            <person name="Kim W."/>
            <person name="Song I."/>
            <person name="Jeong J.-H."/>
            <person name="Kim D."/>
            <person name="Kim S."/>
            <person name="Ryu S."/>
            <person name="Song J.Y."/>
            <person name="Lee S.K."/>
        </authorList>
    </citation>
    <scope>NUCLEOTIDE SEQUENCE [LARGE SCALE GENOMIC DNA]</scope>
    <source>
        <tissue evidence="2">Muscle</tissue>
    </source>
</reference>
<dbReference type="EMBL" id="SRLO01000046">
    <property type="protein sequence ID" value="TNN81550.1"/>
    <property type="molecule type" value="Genomic_DNA"/>
</dbReference>
<evidence type="ECO:0000313" key="3">
    <source>
        <dbReference type="Proteomes" id="UP000314294"/>
    </source>
</evidence>
<feature type="region of interest" description="Disordered" evidence="1">
    <location>
        <begin position="141"/>
        <end position="190"/>
    </location>
</feature>
<evidence type="ECO:0000256" key="1">
    <source>
        <dbReference type="SAM" id="MobiDB-lite"/>
    </source>
</evidence>
<keyword evidence="3" id="KW-1185">Reference proteome</keyword>
<protein>
    <submittedName>
        <fullName evidence="2">Uncharacterized protein</fullName>
    </submittedName>
</protein>
<evidence type="ECO:0000313" key="2">
    <source>
        <dbReference type="EMBL" id="TNN81550.1"/>
    </source>
</evidence>
<dbReference type="Proteomes" id="UP000314294">
    <property type="component" value="Unassembled WGS sequence"/>
</dbReference>
<comment type="caution">
    <text evidence="2">The sequence shown here is derived from an EMBL/GenBank/DDBJ whole genome shotgun (WGS) entry which is preliminary data.</text>
</comment>
<dbReference type="AlphaFoldDB" id="A0A4Z2IU86"/>